<comment type="subcellular location">
    <subcellularLocation>
        <location evidence="1">Nucleus</location>
    </subcellularLocation>
</comment>
<evidence type="ECO:0000313" key="9">
    <source>
        <dbReference type="Proteomes" id="UP000005205"/>
    </source>
</evidence>
<evidence type="ECO:0000313" key="8">
    <source>
        <dbReference type="EnsemblMetazoa" id="XP_012054589.1"/>
    </source>
</evidence>
<gene>
    <name evidence="8" type="primary">105617643</name>
</gene>
<dbReference type="EnsemblMetazoa" id="XM_012199199.1">
    <property type="protein sequence ID" value="XP_012054589.1"/>
    <property type="gene ID" value="LOC105617643"/>
</dbReference>
<name>A0A158NAN1_ATTCE</name>
<dbReference type="InParanoid" id="A0A158NAN1"/>
<dbReference type="eggNOG" id="KOG4191">
    <property type="taxonomic scope" value="Eukaryota"/>
</dbReference>
<evidence type="ECO:0000256" key="7">
    <source>
        <dbReference type="SAM" id="MobiDB-lite"/>
    </source>
</evidence>
<keyword evidence="6" id="KW-0175">Coiled coil</keyword>
<dbReference type="Proteomes" id="UP000005205">
    <property type="component" value="Unassembled WGS sequence"/>
</dbReference>
<dbReference type="GO" id="GO:0003713">
    <property type="term" value="F:transcription coactivator activity"/>
    <property type="evidence" value="ECO:0007669"/>
    <property type="project" value="TreeGrafter"/>
</dbReference>
<protein>
    <recommendedName>
        <fullName evidence="10">Transcriptional adapter 3-B</fullName>
    </recommendedName>
</protein>
<feature type="region of interest" description="Disordered" evidence="7">
    <location>
        <begin position="251"/>
        <end position="276"/>
    </location>
</feature>
<dbReference type="GO" id="GO:0005634">
    <property type="term" value="C:nucleus"/>
    <property type="evidence" value="ECO:0007669"/>
    <property type="project" value="UniProtKB-SubCell"/>
</dbReference>
<evidence type="ECO:0008006" key="10">
    <source>
        <dbReference type="Google" id="ProtNLM"/>
    </source>
</evidence>
<keyword evidence="3" id="KW-0805">Transcription regulation</keyword>
<evidence type="ECO:0000256" key="3">
    <source>
        <dbReference type="ARBA" id="ARBA00023015"/>
    </source>
</evidence>
<evidence type="ECO:0000256" key="6">
    <source>
        <dbReference type="SAM" id="Coils"/>
    </source>
</evidence>
<dbReference type="Pfam" id="PF10198">
    <property type="entry name" value="Ada3"/>
    <property type="match status" value="1"/>
</dbReference>
<dbReference type="PANTHER" id="PTHR13556">
    <property type="entry name" value="TRANSCRIPTIONAL ADAPTER 3-RELATED"/>
    <property type="match status" value="1"/>
</dbReference>
<dbReference type="OrthoDB" id="1232at2759"/>
<organism evidence="8 9">
    <name type="scientific">Atta cephalotes</name>
    <name type="common">Leafcutter ant</name>
    <dbReference type="NCBI Taxonomy" id="12957"/>
    <lineage>
        <taxon>Eukaryota</taxon>
        <taxon>Metazoa</taxon>
        <taxon>Ecdysozoa</taxon>
        <taxon>Arthropoda</taxon>
        <taxon>Hexapoda</taxon>
        <taxon>Insecta</taxon>
        <taxon>Pterygota</taxon>
        <taxon>Neoptera</taxon>
        <taxon>Endopterygota</taxon>
        <taxon>Hymenoptera</taxon>
        <taxon>Apocrita</taxon>
        <taxon>Aculeata</taxon>
        <taxon>Formicoidea</taxon>
        <taxon>Formicidae</taxon>
        <taxon>Myrmicinae</taxon>
        <taxon>Atta</taxon>
    </lineage>
</organism>
<keyword evidence="5" id="KW-0539">Nucleus</keyword>
<dbReference type="GO" id="GO:0000124">
    <property type="term" value="C:SAGA complex"/>
    <property type="evidence" value="ECO:0007669"/>
    <property type="project" value="TreeGrafter"/>
</dbReference>
<accession>A0A158NAN1</accession>
<reference evidence="9" key="1">
    <citation type="journal article" date="2011" name="PLoS Genet.">
        <title>The genome sequence of the leaf-cutter ant Atta cephalotes reveals insights into its obligate symbiotic lifestyle.</title>
        <authorList>
            <person name="Suen G."/>
            <person name="Teiling C."/>
            <person name="Li L."/>
            <person name="Holt C."/>
            <person name="Abouheif E."/>
            <person name="Bornberg-Bauer E."/>
            <person name="Bouffard P."/>
            <person name="Caldera E.J."/>
            <person name="Cash E."/>
            <person name="Cavanaugh A."/>
            <person name="Denas O."/>
            <person name="Elhaik E."/>
            <person name="Fave M.J."/>
            <person name="Gadau J."/>
            <person name="Gibson J.D."/>
            <person name="Graur D."/>
            <person name="Grubbs K.J."/>
            <person name="Hagen D.E."/>
            <person name="Harkins T.T."/>
            <person name="Helmkampf M."/>
            <person name="Hu H."/>
            <person name="Johnson B.R."/>
            <person name="Kim J."/>
            <person name="Marsh S.E."/>
            <person name="Moeller J.A."/>
            <person name="Munoz-Torres M.C."/>
            <person name="Murphy M.C."/>
            <person name="Naughton M.C."/>
            <person name="Nigam S."/>
            <person name="Overson R."/>
            <person name="Rajakumar R."/>
            <person name="Reese J.T."/>
            <person name="Scott J.J."/>
            <person name="Smith C.R."/>
            <person name="Tao S."/>
            <person name="Tsutsui N.D."/>
            <person name="Viljakainen L."/>
            <person name="Wissler L."/>
            <person name="Yandell M.D."/>
            <person name="Zimmer F."/>
            <person name="Taylor J."/>
            <person name="Slater S.C."/>
            <person name="Clifton S.W."/>
            <person name="Warren W.C."/>
            <person name="Elsik C.G."/>
            <person name="Smith C.D."/>
            <person name="Weinstock G.M."/>
            <person name="Gerardo N.M."/>
            <person name="Currie C.R."/>
        </authorList>
    </citation>
    <scope>NUCLEOTIDE SEQUENCE [LARGE SCALE GENOMIC DNA]</scope>
</reference>
<proteinExistence type="inferred from homology"/>
<dbReference type="OMA" id="TPNKFWA"/>
<evidence type="ECO:0000256" key="1">
    <source>
        <dbReference type="ARBA" id="ARBA00004123"/>
    </source>
</evidence>
<reference evidence="8" key="2">
    <citation type="submission" date="2016-04" db="UniProtKB">
        <authorList>
            <consortium name="EnsemblMetazoa"/>
        </authorList>
    </citation>
    <scope>IDENTIFICATION</scope>
</reference>
<dbReference type="EMBL" id="ADTU01010396">
    <property type="status" value="NOT_ANNOTATED_CDS"/>
    <property type="molecule type" value="Genomic_DNA"/>
</dbReference>
<evidence type="ECO:0000256" key="5">
    <source>
        <dbReference type="ARBA" id="ARBA00023242"/>
    </source>
</evidence>
<evidence type="ECO:0000256" key="2">
    <source>
        <dbReference type="ARBA" id="ARBA00005330"/>
    </source>
</evidence>
<dbReference type="InterPro" id="IPR019340">
    <property type="entry name" value="Histone_AcTrfase_su3"/>
</dbReference>
<dbReference type="PANTHER" id="PTHR13556:SF2">
    <property type="entry name" value="TRANSCRIPTIONAL ADAPTER 3"/>
    <property type="match status" value="1"/>
</dbReference>
<feature type="compositionally biased region" description="Basic and acidic residues" evidence="7">
    <location>
        <begin position="261"/>
        <end position="275"/>
    </location>
</feature>
<dbReference type="STRING" id="12957.A0A158NAN1"/>
<evidence type="ECO:0000256" key="4">
    <source>
        <dbReference type="ARBA" id="ARBA00023163"/>
    </source>
</evidence>
<feature type="compositionally biased region" description="Polar residues" evidence="7">
    <location>
        <begin position="21"/>
        <end position="40"/>
    </location>
</feature>
<comment type="similarity">
    <text evidence="2">Belongs to the NGG1 family.</text>
</comment>
<keyword evidence="4" id="KW-0804">Transcription</keyword>
<dbReference type="FunCoup" id="A0A158NAN1">
    <property type="interactions" value="1700"/>
</dbReference>
<dbReference type="KEGG" id="acep:105617643"/>
<sequence length="446" mass="51034">MSGKGKQSSKKAVIKIRESGKTAQSSTMNSDTSSEVPEPTTSQFLLKTVDNSRHLPRYTSILKRTAEEGIVMDDLDTLQLELETLLSAVVVRHRTLQDEIASLFSAEERKDRRSKSSKSLSLLDKKIREEKFKPKEINTKSQSPLHTKLFKQKTVGSSTSQIIPTLHEMSRIEGSKSDVPKLLLPKNDTPNKFWASVDSYCTDIMPDDIKLLEELIATHGDISEFKKIPSLGRHYSLMWAHNDLLQEEDAANSNREKKKNRTDMSHLISKSDKKTNSIAGPLTQRLVSALLEENVYVANNNMENKLFRDGDPPVLRDLTIQNSMNLELRMHKELVEQGILEPDAQKKNQEDDEILAEIKRCQQELFVLSNHNVTQLKRLLNLAQEESKRQALKRKINVADNDVIEHYKKLTLAKQRKVPLTRKDHEKAWACLRERENLLEQLNITK</sequence>
<dbReference type="AlphaFoldDB" id="A0A158NAN1"/>
<feature type="coiled-coil region" evidence="6">
    <location>
        <begin position="344"/>
        <end position="402"/>
    </location>
</feature>
<feature type="region of interest" description="Disordered" evidence="7">
    <location>
        <begin position="1"/>
        <end position="40"/>
    </location>
</feature>
<dbReference type="GO" id="GO:0006357">
    <property type="term" value="P:regulation of transcription by RNA polymerase II"/>
    <property type="evidence" value="ECO:0007669"/>
    <property type="project" value="TreeGrafter"/>
</dbReference>
<keyword evidence="9" id="KW-1185">Reference proteome</keyword>